<organism evidence="1">
    <name type="scientific">Myoviridae sp. ct9Ns12</name>
    <dbReference type="NCBI Taxonomy" id="2826626"/>
    <lineage>
        <taxon>Viruses</taxon>
        <taxon>Duplodnaviria</taxon>
        <taxon>Heunggongvirae</taxon>
        <taxon>Uroviricota</taxon>
        <taxon>Caudoviricetes</taxon>
    </lineage>
</organism>
<dbReference type="EMBL" id="BK014906">
    <property type="protein sequence ID" value="DAD81697.1"/>
    <property type="molecule type" value="Genomic_DNA"/>
</dbReference>
<evidence type="ECO:0000313" key="1">
    <source>
        <dbReference type="EMBL" id="DAD81697.1"/>
    </source>
</evidence>
<sequence length="42" mass="4820">MALADALSGLRVERKPLSLVLCLRNEHKRQQSQSELLRGFRV</sequence>
<accession>A0A8S5MH82</accession>
<proteinExistence type="predicted"/>
<name>A0A8S5MH82_9CAUD</name>
<reference evidence="1" key="1">
    <citation type="journal article" date="2021" name="Proc. Natl. Acad. Sci. U.S.A.">
        <title>A Catalog of Tens of Thousands of Viruses from Human Metagenomes Reveals Hidden Associations with Chronic Diseases.</title>
        <authorList>
            <person name="Tisza M.J."/>
            <person name="Buck C.B."/>
        </authorList>
    </citation>
    <scope>NUCLEOTIDE SEQUENCE</scope>
    <source>
        <strain evidence="1">Ct9Ns12</strain>
    </source>
</reference>
<protein>
    <submittedName>
        <fullName evidence="1">Uncharacterized protein</fullName>
    </submittedName>
</protein>